<dbReference type="InterPro" id="IPR041581">
    <property type="entry name" value="Glyoxalase_6"/>
</dbReference>
<dbReference type="Gene3D" id="3.10.180.10">
    <property type="entry name" value="2,3-Dihydroxybiphenyl 1,2-Dioxygenase, domain 1"/>
    <property type="match status" value="1"/>
</dbReference>
<gene>
    <name evidence="2" type="ORF">FHX50_001625</name>
</gene>
<dbReference type="SUPFAM" id="SSF54593">
    <property type="entry name" value="Glyoxalase/Bleomycin resistance protein/Dihydroxybiphenyl dioxygenase"/>
    <property type="match status" value="1"/>
</dbReference>
<proteinExistence type="predicted"/>
<feature type="domain" description="Glyoxalase-like" evidence="1">
    <location>
        <begin position="23"/>
        <end position="135"/>
    </location>
</feature>
<sequence length="143" mass="15808">MNSTHPGTARNAHNRVTRFILLADEPRILADFYARVFGWTFEDWSEYSTVPCLGVRTGSGTSGVDGVLIPRHDLFKTQSEPEDAIDFSHLMIAVESIQETMRIAIRNGAVPDGDLVDVEPFPRGQRLRDPDGNGLILVEGADL</sequence>
<dbReference type="AlphaFoldDB" id="A0A839QS64"/>
<evidence type="ECO:0000313" key="3">
    <source>
        <dbReference type="Proteomes" id="UP000568050"/>
    </source>
</evidence>
<dbReference type="EMBL" id="JACHWP010000004">
    <property type="protein sequence ID" value="MBB3023333.1"/>
    <property type="molecule type" value="Genomic_DNA"/>
</dbReference>
<evidence type="ECO:0000313" key="2">
    <source>
        <dbReference type="EMBL" id="MBB3023333.1"/>
    </source>
</evidence>
<keyword evidence="2" id="KW-0456">Lyase</keyword>
<evidence type="ECO:0000259" key="1">
    <source>
        <dbReference type="Pfam" id="PF18029"/>
    </source>
</evidence>
<keyword evidence="3" id="KW-1185">Reference proteome</keyword>
<dbReference type="Pfam" id="PF18029">
    <property type="entry name" value="Glyoxalase_6"/>
    <property type="match status" value="1"/>
</dbReference>
<dbReference type="Proteomes" id="UP000568050">
    <property type="component" value="Unassembled WGS sequence"/>
</dbReference>
<reference evidence="2 3" key="1">
    <citation type="submission" date="2020-08" db="EMBL/GenBank/DDBJ databases">
        <title>Sequencing the genomes of 1000 actinobacteria strains.</title>
        <authorList>
            <person name="Klenk H.-P."/>
        </authorList>
    </citation>
    <scope>NUCLEOTIDE SEQUENCE [LARGE SCALE GENOMIC DNA]</scope>
    <source>
        <strain evidence="2 3">DSM 23040</strain>
    </source>
</reference>
<name>A0A839QS64_9MICO</name>
<accession>A0A839QS64</accession>
<organism evidence="2 3">
    <name type="scientific">Helcobacillus massiliensis</name>
    <dbReference type="NCBI Taxonomy" id="521392"/>
    <lineage>
        <taxon>Bacteria</taxon>
        <taxon>Bacillati</taxon>
        <taxon>Actinomycetota</taxon>
        <taxon>Actinomycetes</taxon>
        <taxon>Micrococcales</taxon>
        <taxon>Dermabacteraceae</taxon>
        <taxon>Helcobacillus</taxon>
    </lineage>
</organism>
<protein>
    <submittedName>
        <fullName evidence="2">Putative enzyme related to lactoylglutathione lyase</fullName>
    </submittedName>
</protein>
<dbReference type="InterPro" id="IPR029068">
    <property type="entry name" value="Glyas_Bleomycin-R_OHBP_Dase"/>
</dbReference>
<dbReference type="RefSeq" id="WP_183376434.1">
    <property type="nucleotide sequence ID" value="NZ_CBCSFZ010000014.1"/>
</dbReference>
<comment type="caution">
    <text evidence="2">The sequence shown here is derived from an EMBL/GenBank/DDBJ whole genome shotgun (WGS) entry which is preliminary data.</text>
</comment>
<dbReference type="GO" id="GO:0016829">
    <property type="term" value="F:lyase activity"/>
    <property type="evidence" value="ECO:0007669"/>
    <property type="project" value="UniProtKB-KW"/>
</dbReference>